<dbReference type="InterPro" id="IPR011044">
    <property type="entry name" value="Quino_amine_DH_bsu"/>
</dbReference>
<dbReference type="SUPFAM" id="SSF50969">
    <property type="entry name" value="YVTN repeat-like/Quinoprotein amine dehydrogenase"/>
    <property type="match status" value="1"/>
</dbReference>
<evidence type="ECO:0000313" key="2">
    <source>
        <dbReference type="Proteomes" id="UP000485058"/>
    </source>
</evidence>
<sequence length="237" mass="25797">MHAARAIAEHSWPSCGLRRLRDNVLRRGGGRGLGHPEGTIAVAEDNLITTYDFEGNMRDHVAVQGNINCMACLSDGRLIFIADDTMYMANLRAEIEDDFVMVFVAKQLVSHVKPSGGLALMHAAKKLLFISSRNSLCELDIESKESRVITESMEAGRLCSGTDKSALFISLTSSGSLYLTPCSMEGILDLERKIMLPATTTDCCVNSQGGLLMLEKPGKDKLARLCLMRGLLPCSEA</sequence>
<name>A0A699YNK7_HAELA</name>
<organism evidence="1 2">
    <name type="scientific">Haematococcus lacustris</name>
    <name type="common">Green alga</name>
    <name type="synonym">Haematococcus pluvialis</name>
    <dbReference type="NCBI Taxonomy" id="44745"/>
    <lineage>
        <taxon>Eukaryota</taxon>
        <taxon>Viridiplantae</taxon>
        <taxon>Chlorophyta</taxon>
        <taxon>core chlorophytes</taxon>
        <taxon>Chlorophyceae</taxon>
        <taxon>CS clade</taxon>
        <taxon>Chlamydomonadales</taxon>
        <taxon>Haematococcaceae</taxon>
        <taxon>Haematococcus</taxon>
    </lineage>
</organism>
<proteinExistence type="predicted"/>
<gene>
    <name evidence="1" type="ORF">HaLaN_07089</name>
</gene>
<dbReference type="Proteomes" id="UP000485058">
    <property type="component" value="Unassembled WGS sequence"/>
</dbReference>
<comment type="caution">
    <text evidence="1">The sequence shown here is derived from an EMBL/GenBank/DDBJ whole genome shotgun (WGS) entry which is preliminary data.</text>
</comment>
<keyword evidence="2" id="KW-1185">Reference proteome</keyword>
<dbReference type="AlphaFoldDB" id="A0A699YNK7"/>
<accession>A0A699YNK7</accession>
<reference evidence="1 2" key="1">
    <citation type="submission" date="2020-02" db="EMBL/GenBank/DDBJ databases">
        <title>Draft genome sequence of Haematococcus lacustris strain NIES-144.</title>
        <authorList>
            <person name="Morimoto D."/>
            <person name="Nakagawa S."/>
            <person name="Yoshida T."/>
            <person name="Sawayama S."/>
        </authorList>
    </citation>
    <scope>NUCLEOTIDE SEQUENCE [LARGE SCALE GENOMIC DNA]</scope>
    <source>
        <strain evidence="1 2">NIES-144</strain>
    </source>
</reference>
<dbReference type="EMBL" id="BLLF01000415">
    <property type="protein sequence ID" value="GFH11570.1"/>
    <property type="molecule type" value="Genomic_DNA"/>
</dbReference>
<protein>
    <submittedName>
        <fullName evidence="1">Uncharacterized protein</fullName>
    </submittedName>
</protein>
<evidence type="ECO:0000313" key="1">
    <source>
        <dbReference type="EMBL" id="GFH11570.1"/>
    </source>
</evidence>